<feature type="domain" description="AB hydrolase-1" evidence="1">
    <location>
        <begin position="34"/>
        <end position="278"/>
    </location>
</feature>
<proteinExistence type="predicted"/>
<dbReference type="Gene3D" id="3.40.50.1820">
    <property type="entry name" value="alpha/beta hydrolase"/>
    <property type="match status" value="1"/>
</dbReference>
<dbReference type="OrthoDB" id="4222986at2"/>
<dbReference type="SUPFAM" id="SSF53474">
    <property type="entry name" value="alpha/beta-Hydrolases"/>
    <property type="match status" value="1"/>
</dbReference>
<evidence type="ECO:0000259" key="1">
    <source>
        <dbReference type="Pfam" id="PF12697"/>
    </source>
</evidence>
<dbReference type="Pfam" id="PF12697">
    <property type="entry name" value="Abhydrolase_6"/>
    <property type="match status" value="1"/>
</dbReference>
<keyword evidence="3" id="KW-1185">Reference proteome</keyword>
<dbReference type="InterPro" id="IPR029058">
    <property type="entry name" value="AB_hydrolase_fold"/>
</dbReference>
<evidence type="ECO:0000313" key="3">
    <source>
        <dbReference type="Proteomes" id="UP000266677"/>
    </source>
</evidence>
<dbReference type="EMBL" id="QZFU01000013">
    <property type="protein sequence ID" value="RJO78319.1"/>
    <property type="molecule type" value="Genomic_DNA"/>
</dbReference>
<dbReference type="GO" id="GO:0016787">
    <property type="term" value="F:hydrolase activity"/>
    <property type="evidence" value="ECO:0007669"/>
    <property type="project" value="UniProtKB-KW"/>
</dbReference>
<reference evidence="2 3" key="1">
    <citation type="submission" date="2018-09" db="EMBL/GenBank/DDBJ databases">
        <title>YIM PH21274 draft genome.</title>
        <authorList>
            <person name="Miao C."/>
        </authorList>
    </citation>
    <scope>NUCLEOTIDE SEQUENCE [LARGE SCALE GENOMIC DNA]</scope>
    <source>
        <strain evidence="2 3">YIM PH 21724</strain>
    </source>
</reference>
<comment type="caution">
    <text evidence="2">The sequence shown here is derived from an EMBL/GenBank/DDBJ whole genome shotgun (WGS) entry which is preliminary data.</text>
</comment>
<dbReference type="InterPro" id="IPR050228">
    <property type="entry name" value="Carboxylesterase_BioH"/>
</dbReference>
<dbReference type="Proteomes" id="UP000266677">
    <property type="component" value="Unassembled WGS sequence"/>
</dbReference>
<organism evidence="2 3">
    <name type="scientific">Nocardia panacis</name>
    <dbReference type="NCBI Taxonomy" id="2340916"/>
    <lineage>
        <taxon>Bacteria</taxon>
        <taxon>Bacillati</taxon>
        <taxon>Actinomycetota</taxon>
        <taxon>Actinomycetes</taxon>
        <taxon>Mycobacteriales</taxon>
        <taxon>Nocardiaceae</taxon>
        <taxon>Nocardia</taxon>
    </lineage>
</organism>
<protein>
    <submittedName>
        <fullName evidence="2">Alpha/beta hydrolase</fullName>
    </submittedName>
</protein>
<dbReference type="PANTHER" id="PTHR43194:SF2">
    <property type="entry name" value="PEROXISOMAL MEMBRANE PROTEIN LPX1"/>
    <property type="match status" value="1"/>
</dbReference>
<evidence type="ECO:0000313" key="2">
    <source>
        <dbReference type="EMBL" id="RJO78319.1"/>
    </source>
</evidence>
<accession>A0A3A4KX86</accession>
<name>A0A3A4KX86_9NOCA</name>
<dbReference type="InterPro" id="IPR000073">
    <property type="entry name" value="AB_hydrolase_1"/>
</dbReference>
<keyword evidence="2" id="KW-0378">Hydrolase</keyword>
<gene>
    <name evidence="2" type="ORF">D5S18_05245</name>
</gene>
<sequence>MRGSTVTRQFETGSIRSSDGTTIGYRRVGQGPALILVHGAMMTSQQFERLAAALADEFTVFAPDRRGRGMSGPVGANYGIETEIGDLTALVRETNAHNVFGLSSGAVIAMAAALALPQIRKLALYEPPLTGDHFSPLGWTARYERELAENRLAAAFVSALKGTGDKRSVASLPRALLVPAMTLALRLDKGEEGRPAVRKLVPTVRCDITVLRSTTDIWDRLAELRCDTLLLGGDRSIAYLPAALDQLQATLPAATRVTFPDAGHTATFNDEKPELVAAELRRFLTRR</sequence>
<dbReference type="AlphaFoldDB" id="A0A3A4KX86"/>
<dbReference type="PANTHER" id="PTHR43194">
    <property type="entry name" value="HYDROLASE ALPHA/BETA FOLD FAMILY"/>
    <property type="match status" value="1"/>
</dbReference>